<reference evidence="3" key="2">
    <citation type="submission" date="2011-02" db="EMBL/GenBank/DDBJ databases">
        <title>The complete genome of Syntrophobotulus glycolicus DSM 8271.</title>
        <authorList>
            <person name="Lucas S."/>
            <person name="Copeland A."/>
            <person name="Lapidus A."/>
            <person name="Bruce D."/>
            <person name="Goodwin L."/>
            <person name="Pitluck S."/>
            <person name="Kyrpides N."/>
            <person name="Mavromatis K."/>
            <person name="Pagani I."/>
            <person name="Ivanova N."/>
            <person name="Mikhailova N."/>
            <person name="Chertkov O."/>
            <person name="Held B."/>
            <person name="Detter J.C."/>
            <person name="Tapia R."/>
            <person name="Han C."/>
            <person name="Land M."/>
            <person name="Hauser L."/>
            <person name="Markowitz V."/>
            <person name="Cheng J.-F."/>
            <person name="Hugenholtz P."/>
            <person name="Woyke T."/>
            <person name="Wu D."/>
            <person name="Spring S."/>
            <person name="Schroeder M."/>
            <person name="Brambilla E."/>
            <person name="Klenk H.-P."/>
            <person name="Eisen J.A."/>
        </authorList>
    </citation>
    <scope>NUCLEOTIDE SEQUENCE [LARGE SCALE GENOMIC DNA]</scope>
    <source>
        <strain evidence="3">DSM 8271 / FlGlyR</strain>
    </source>
</reference>
<dbReference type="EMBL" id="CP002547">
    <property type="protein sequence ID" value="ADY56984.1"/>
    <property type="molecule type" value="Genomic_DNA"/>
</dbReference>
<feature type="domain" description="AMMECR1" evidence="1">
    <location>
        <begin position="250"/>
        <end position="420"/>
    </location>
</feature>
<gene>
    <name evidence="2" type="ordered locus">Sgly_2711</name>
</gene>
<evidence type="ECO:0000259" key="1">
    <source>
        <dbReference type="PROSITE" id="PS51112"/>
    </source>
</evidence>
<dbReference type="HOGENOM" id="CLU_048702_0_0_9"/>
<dbReference type="OrthoDB" id="159752at2"/>
<dbReference type="Gene3D" id="3.40.830.10">
    <property type="entry name" value="LigB-like"/>
    <property type="match status" value="1"/>
</dbReference>
<dbReference type="InterPro" id="IPR027623">
    <property type="entry name" value="AmmeMemoSam_A"/>
</dbReference>
<dbReference type="NCBIfam" id="TIGR04335">
    <property type="entry name" value="AmmeMemoSam_A"/>
    <property type="match status" value="1"/>
</dbReference>
<dbReference type="SUPFAM" id="SSF143447">
    <property type="entry name" value="AMMECR1-like"/>
    <property type="match status" value="1"/>
</dbReference>
<dbReference type="InterPro" id="IPR027485">
    <property type="entry name" value="AMMECR1_N"/>
</dbReference>
<organism evidence="2 3">
    <name type="scientific">Syntrophobotulus glycolicus (strain DSM 8271 / FlGlyR)</name>
    <dbReference type="NCBI Taxonomy" id="645991"/>
    <lineage>
        <taxon>Bacteria</taxon>
        <taxon>Bacillati</taxon>
        <taxon>Bacillota</taxon>
        <taxon>Clostridia</taxon>
        <taxon>Eubacteriales</taxon>
        <taxon>Desulfitobacteriaceae</taxon>
        <taxon>Syntrophobotulus</taxon>
    </lineage>
</organism>
<evidence type="ECO:0000313" key="2">
    <source>
        <dbReference type="EMBL" id="ADY56984.1"/>
    </source>
</evidence>
<dbReference type="Gene3D" id="3.30.1490.150">
    <property type="entry name" value="Hypothetical protein ph0010, domain 2"/>
    <property type="match status" value="1"/>
</dbReference>
<dbReference type="PANTHER" id="PTHR13016:SF0">
    <property type="entry name" value="AMME SYNDROME CANDIDATE GENE 1 PROTEIN"/>
    <property type="match status" value="1"/>
</dbReference>
<dbReference type="GO" id="GO:0016702">
    <property type="term" value="F:oxidoreductase activity, acting on single donors with incorporation of molecular oxygen, incorporation of two atoms of oxygen"/>
    <property type="evidence" value="ECO:0007669"/>
    <property type="project" value="UniProtKB-ARBA"/>
</dbReference>
<dbReference type="CDD" id="cd07951">
    <property type="entry name" value="ED_3B_N_AMMECR1"/>
    <property type="match status" value="1"/>
</dbReference>
<dbReference type="InterPro" id="IPR036071">
    <property type="entry name" value="AMMECR1_dom_sf"/>
</dbReference>
<dbReference type="PROSITE" id="PS51112">
    <property type="entry name" value="AMMECR1"/>
    <property type="match status" value="1"/>
</dbReference>
<dbReference type="KEGG" id="sgy:Sgly_2711"/>
<dbReference type="Pfam" id="PF01871">
    <property type="entry name" value="AMMECR1"/>
    <property type="match status" value="1"/>
</dbReference>
<dbReference type="NCBIfam" id="TIGR00296">
    <property type="entry name" value="TIGR00296 family protein"/>
    <property type="match status" value="1"/>
</dbReference>
<proteinExistence type="predicted"/>
<dbReference type="InterPro" id="IPR002733">
    <property type="entry name" value="AMMECR1_domain"/>
</dbReference>
<reference evidence="2 3" key="1">
    <citation type="journal article" date="2011" name="Stand. Genomic Sci.">
        <title>Complete genome sequence of Syntrophobotulus glycolicus type strain (FlGlyR).</title>
        <authorList>
            <person name="Han C."/>
            <person name="Mwirichia R."/>
            <person name="Chertkov O."/>
            <person name="Held B."/>
            <person name="Lapidus A."/>
            <person name="Nolan M."/>
            <person name="Lucas S."/>
            <person name="Hammon N."/>
            <person name="Deshpande S."/>
            <person name="Cheng J.F."/>
            <person name="Tapia R."/>
            <person name="Goodwin L."/>
            <person name="Pitluck S."/>
            <person name="Huntemann M."/>
            <person name="Liolios K."/>
            <person name="Ivanova N."/>
            <person name="Pagani I."/>
            <person name="Mavromatis K."/>
            <person name="Ovchinikova G."/>
            <person name="Pati A."/>
            <person name="Chen A."/>
            <person name="Palaniappan K."/>
            <person name="Land M."/>
            <person name="Hauser L."/>
            <person name="Brambilla E.M."/>
            <person name="Rohde M."/>
            <person name="Spring S."/>
            <person name="Sikorski J."/>
            <person name="Goker M."/>
            <person name="Woyke T."/>
            <person name="Bristow J."/>
            <person name="Eisen J.A."/>
            <person name="Markowitz V."/>
            <person name="Hugenholtz P."/>
            <person name="Kyrpides N.C."/>
            <person name="Klenk H.P."/>
            <person name="Detter J.C."/>
        </authorList>
    </citation>
    <scope>NUCLEOTIDE SEQUENCE [LARGE SCALE GENOMIC DNA]</scope>
    <source>
        <strain evidence="3">DSM 8271 / FlGlyR</strain>
    </source>
</reference>
<dbReference type="InterPro" id="IPR004183">
    <property type="entry name" value="Xdiol_dOase_suB"/>
</dbReference>
<dbReference type="STRING" id="645991.Sgly_2711"/>
<sequence length="420" mass="46033">MSLVYVGFVPHPPLIVAEIGKGEERACQATIESYQKIAETLVDLKVESVVLVSPHAPLSRQGLSYLEGETVKGDFGSFGAGNVKLEFEVDGMLLASAQEGISSLQPVKAELDHAALVPLYFLKKAGWQGKVIVFGMPLRQAEELGRLAGEIFSGSETRCAILASGDLSHRLKEDGPYGFHPDGPKFDSIIVKGIQKDTAIIRGIPQDMLEAAGQCGYHSLLFALGAREGSPKVLSYEGPFGVGYLTAEIYRSAPIAGYARECLEHHLHAQAFDKLHIPGDPLLKEKKACFVTLKKDGELRGCIGTVQPARENLAAEIRHNAIAAGTQDPRFWPVQPDELKLLRISVDVLSDPQKITGSEELDPQLYGVIIRCGGKVGLLLPRLEGIETVEEQIRIVRQKAGIWPEEEVELWRFEVERFHE</sequence>
<dbReference type="SUPFAM" id="SSF53213">
    <property type="entry name" value="LigB-like"/>
    <property type="match status" value="1"/>
</dbReference>
<dbReference type="eggNOG" id="COG2078">
    <property type="taxonomic scope" value="Bacteria"/>
</dbReference>
<evidence type="ECO:0000313" key="3">
    <source>
        <dbReference type="Proteomes" id="UP000007488"/>
    </source>
</evidence>
<name>F0SXS3_SYNGF</name>
<dbReference type="eggNOG" id="COG3885">
    <property type="taxonomic scope" value="Bacteria"/>
</dbReference>
<dbReference type="PANTHER" id="PTHR13016">
    <property type="entry name" value="AMMECR1 HOMOLOG"/>
    <property type="match status" value="1"/>
</dbReference>
<accession>F0SXS3</accession>
<dbReference type="Gene3D" id="3.30.700.20">
    <property type="entry name" value="Hypothetical protein ph0010, domain 1"/>
    <property type="match status" value="1"/>
</dbReference>
<dbReference type="Proteomes" id="UP000007488">
    <property type="component" value="Chromosome"/>
</dbReference>
<dbReference type="InterPro" id="IPR023473">
    <property type="entry name" value="AMMECR1"/>
</dbReference>
<protein>
    <submittedName>
        <fullName evidence="2">AMMECR1 domain protein</fullName>
    </submittedName>
</protein>
<keyword evidence="3" id="KW-1185">Reference proteome</keyword>
<dbReference type="RefSeq" id="WP_013625804.1">
    <property type="nucleotide sequence ID" value="NC_015172.1"/>
</dbReference>
<dbReference type="Pfam" id="PF02900">
    <property type="entry name" value="LigB"/>
    <property type="match status" value="1"/>
</dbReference>
<dbReference type="AlphaFoldDB" id="F0SXS3"/>
<dbReference type="GO" id="GO:0008198">
    <property type="term" value="F:ferrous iron binding"/>
    <property type="evidence" value="ECO:0007669"/>
    <property type="project" value="InterPro"/>
</dbReference>